<name>A0A8H5FQJ7_9AGAR</name>
<keyword evidence="3" id="KW-1185">Reference proteome</keyword>
<proteinExistence type="predicted"/>
<dbReference type="Proteomes" id="UP000559027">
    <property type="component" value="Unassembled WGS sequence"/>
</dbReference>
<sequence length="81" mass="9169">MRVTLLKPHTFTLENHYRLGIIARRLGARVPVNAQTCKHLKTPTRYYHHEEIASKGKVIVKAANEEDAERGVVPKPLLANT</sequence>
<reference evidence="2 3" key="1">
    <citation type="journal article" date="2020" name="ISME J.">
        <title>Uncovering the hidden diversity of litter-decomposition mechanisms in mushroom-forming fungi.</title>
        <authorList>
            <person name="Floudas D."/>
            <person name="Bentzer J."/>
            <person name="Ahren D."/>
            <person name="Johansson T."/>
            <person name="Persson P."/>
            <person name="Tunlid A."/>
        </authorList>
    </citation>
    <scope>NUCLEOTIDE SEQUENCE [LARGE SCALE GENOMIC DNA]</scope>
    <source>
        <strain evidence="2 3">CBS 146.42</strain>
    </source>
</reference>
<dbReference type="AlphaFoldDB" id="A0A8H5FQJ7"/>
<comment type="caution">
    <text evidence="2">The sequence shown here is derived from an EMBL/GenBank/DDBJ whole genome shotgun (WGS) entry which is preliminary data.</text>
</comment>
<dbReference type="EMBL" id="JAACJO010000050">
    <property type="protein sequence ID" value="KAF5345117.1"/>
    <property type="molecule type" value="Genomic_DNA"/>
</dbReference>
<accession>A0A8H5FQJ7</accession>
<evidence type="ECO:0000313" key="1">
    <source>
        <dbReference type="EMBL" id="KAF5345109.1"/>
    </source>
</evidence>
<dbReference type="EMBL" id="JAACJO010000050">
    <property type="protein sequence ID" value="KAF5345109.1"/>
    <property type="molecule type" value="Genomic_DNA"/>
</dbReference>
<protein>
    <submittedName>
        <fullName evidence="2">Uncharacterized protein</fullName>
    </submittedName>
</protein>
<gene>
    <name evidence="2" type="ORF">D9756_011465</name>
    <name evidence="1" type="ORF">D9756_011470</name>
</gene>
<evidence type="ECO:0000313" key="3">
    <source>
        <dbReference type="Proteomes" id="UP000559027"/>
    </source>
</evidence>
<evidence type="ECO:0000313" key="2">
    <source>
        <dbReference type="EMBL" id="KAF5345117.1"/>
    </source>
</evidence>
<organism evidence="2 3">
    <name type="scientific">Leucocoprinus leucothites</name>
    <dbReference type="NCBI Taxonomy" id="201217"/>
    <lineage>
        <taxon>Eukaryota</taxon>
        <taxon>Fungi</taxon>
        <taxon>Dikarya</taxon>
        <taxon>Basidiomycota</taxon>
        <taxon>Agaricomycotina</taxon>
        <taxon>Agaricomycetes</taxon>
        <taxon>Agaricomycetidae</taxon>
        <taxon>Agaricales</taxon>
        <taxon>Agaricineae</taxon>
        <taxon>Agaricaceae</taxon>
        <taxon>Leucocoprinus</taxon>
    </lineage>
</organism>